<dbReference type="Proteomes" id="UP001176468">
    <property type="component" value="Unassembled WGS sequence"/>
</dbReference>
<evidence type="ECO:0000256" key="5">
    <source>
        <dbReference type="ARBA" id="ARBA00022475"/>
    </source>
</evidence>
<evidence type="ECO:0000256" key="2">
    <source>
        <dbReference type="ARBA" id="ARBA00007208"/>
    </source>
</evidence>
<reference evidence="11" key="1">
    <citation type="submission" date="2023-07" db="EMBL/GenBank/DDBJ databases">
        <authorList>
            <person name="Kim M.K."/>
        </authorList>
    </citation>
    <scope>NUCLEOTIDE SEQUENCE</scope>
    <source>
        <strain evidence="11">CA1-15</strain>
    </source>
</reference>
<protein>
    <recommendedName>
        <fullName evidence="3">Type II secretion system protein N</fullName>
    </recommendedName>
    <alternativeName>
        <fullName evidence="10">General secretion pathway protein N</fullName>
    </alternativeName>
</protein>
<evidence type="ECO:0000313" key="11">
    <source>
        <dbReference type="EMBL" id="MDO7841264.1"/>
    </source>
</evidence>
<organism evidence="11 12">
    <name type="scientific">Sphingomonas immobilis</name>
    <dbReference type="NCBI Taxonomy" id="3063997"/>
    <lineage>
        <taxon>Bacteria</taxon>
        <taxon>Pseudomonadati</taxon>
        <taxon>Pseudomonadota</taxon>
        <taxon>Alphaproteobacteria</taxon>
        <taxon>Sphingomonadales</taxon>
        <taxon>Sphingomonadaceae</taxon>
        <taxon>Sphingomonas</taxon>
    </lineage>
</organism>
<dbReference type="EMBL" id="JAUQSZ010000001">
    <property type="protein sequence ID" value="MDO7841264.1"/>
    <property type="molecule type" value="Genomic_DNA"/>
</dbReference>
<evidence type="ECO:0000313" key="12">
    <source>
        <dbReference type="Proteomes" id="UP001176468"/>
    </source>
</evidence>
<evidence type="ECO:0000256" key="7">
    <source>
        <dbReference type="ARBA" id="ARBA00022692"/>
    </source>
</evidence>
<accession>A0ABT8ZVU3</accession>
<keyword evidence="12" id="KW-1185">Reference proteome</keyword>
<evidence type="ECO:0000256" key="10">
    <source>
        <dbReference type="ARBA" id="ARBA00030772"/>
    </source>
</evidence>
<comment type="subcellular location">
    <subcellularLocation>
        <location evidence="1">Cell inner membrane</location>
    </subcellularLocation>
</comment>
<comment type="similarity">
    <text evidence="2">Belongs to the GSP N family.</text>
</comment>
<evidence type="ECO:0000256" key="4">
    <source>
        <dbReference type="ARBA" id="ARBA00022448"/>
    </source>
</evidence>
<keyword evidence="7" id="KW-0812">Transmembrane</keyword>
<dbReference type="Pfam" id="PF01203">
    <property type="entry name" value="T2SSN"/>
    <property type="match status" value="1"/>
</dbReference>
<evidence type="ECO:0000256" key="1">
    <source>
        <dbReference type="ARBA" id="ARBA00004533"/>
    </source>
</evidence>
<comment type="caution">
    <text evidence="11">The sequence shown here is derived from an EMBL/GenBank/DDBJ whole genome shotgun (WGS) entry which is preliminary data.</text>
</comment>
<keyword evidence="9" id="KW-0472">Membrane</keyword>
<keyword evidence="8" id="KW-0653">Protein transport</keyword>
<keyword evidence="5" id="KW-1003">Cell membrane</keyword>
<gene>
    <name evidence="11" type="primary">gspN</name>
    <name evidence="11" type="ORF">Q5H94_02910</name>
</gene>
<keyword evidence="4" id="KW-0813">Transport</keyword>
<evidence type="ECO:0000256" key="8">
    <source>
        <dbReference type="ARBA" id="ARBA00022927"/>
    </source>
</evidence>
<dbReference type="RefSeq" id="WP_304559713.1">
    <property type="nucleotide sequence ID" value="NZ_JAUQSZ010000001.1"/>
</dbReference>
<evidence type="ECO:0000256" key="3">
    <source>
        <dbReference type="ARBA" id="ARBA00021563"/>
    </source>
</evidence>
<keyword evidence="6" id="KW-0997">Cell inner membrane</keyword>
<evidence type="ECO:0000256" key="9">
    <source>
        <dbReference type="ARBA" id="ARBA00023136"/>
    </source>
</evidence>
<proteinExistence type="inferred from homology"/>
<dbReference type="InterPro" id="IPR022792">
    <property type="entry name" value="T2SS_protein-GspN"/>
</dbReference>
<sequence>MIRLSASPLTIFGAVFVVALIVLLPMRLVLGALGVGEQGLTAREVSGAVWCGSVREAQVGRIALGDLDVALSPLPLLTGRARIGLAGQAGDMGRSLHGAIETSRHAIGIDKMTATLPAGNIFAPVPISALDLTEVDLRFEGGNCRTASGRVKATLSGDIAGISLGQGLSGEARCDAGALLLPLASQAGTERATVRVWQDGHFRADLSVQPTDPAAADRLRLAGFQSGPGGWSLPIEGKL</sequence>
<evidence type="ECO:0000256" key="6">
    <source>
        <dbReference type="ARBA" id="ARBA00022519"/>
    </source>
</evidence>
<name>A0ABT8ZVU3_9SPHN</name>